<reference evidence="1" key="1">
    <citation type="submission" date="2021-01" db="EMBL/GenBank/DDBJ databases">
        <authorList>
            <person name="Corre E."/>
            <person name="Pelletier E."/>
            <person name="Niang G."/>
            <person name="Scheremetjew M."/>
            <person name="Finn R."/>
            <person name="Kale V."/>
            <person name="Holt S."/>
            <person name="Cochrane G."/>
            <person name="Meng A."/>
            <person name="Brown T."/>
            <person name="Cohen L."/>
        </authorList>
    </citation>
    <scope>NUCLEOTIDE SEQUENCE</scope>
    <source>
        <strain evidence="1">CCMP219</strain>
    </source>
</reference>
<accession>A0A7R9Z2H4</accession>
<gene>
    <name evidence="1" type="ORF">CEUR00632_LOCUS16695</name>
</gene>
<proteinExistence type="predicted"/>
<sequence>MLSRHNVHGLFNYCQSLWPVLRLSQLILAASEREQARLLPGCVRGWYGCMIWMPAGARLRTRLLWMPTGARRSPQYQQGLRAVSTEEHRYLPLPPSERMHPVAALRRGTIAVYSCRASCEIAPDPPADGQEGPGSAYAEEYVWVQPAL</sequence>
<dbReference type="AlphaFoldDB" id="A0A7R9Z2H4"/>
<evidence type="ECO:0000313" key="1">
    <source>
        <dbReference type="EMBL" id="CAD8302692.1"/>
    </source>
</evidence>
<protein>
    <submittedName>
        <fullName evidence="1">Uncharacterized protein</fullName>
    </submittedName>
</protein>
<name>A0A7R9Z2H4_9CHLO</name>
<organism evidence="1">
    <name type="scientific">Chlamydomonas euryale</name>
    <dbReference type="NCBI Taxonomy" id="1486919"/>
    <lineage>
        <taxon>Eukaryota</taxon>
        <taxon>Viridiplantae</taxon>
        <taxon>Chlorophyta</taxon>
        <taxon>core chlorophytes</taxon>
        <taxon>Chlorophyceae</taxon>
        <taxon>CS clade</taxon>
        <taxon>Chlamydomonadales</taxon>
        <taxon>Chlamydomonadaceae</taxon>
        <taxon>Chlamydomonas</taxon>
    </lineage>
</organism>
<dbReference type="EMBL" id="HBEC01035937">
    <property type="protein sequence ID" value="CAD8302692.1"/>
    <property type="molecule type" value="Transcribed_RNA"/>
</dbReference>